<dbReference type="AlphaFoldDB" id="A0A1G2BSK6"/>
<gene>
    <name evidence="1" type="ORF">A3H70_04780</name>
</gene>
<dbReference type="STRING" id="1798553.A3H70_04780"/>
<reference evidence="1 2" key="1">
    <citation type="journal article" date="2016" name="Nat. Commun.">
        <title>Thousands of microbial genomes shed light on interconnected biogeochemical processes in an aquifer system.</title>
        <authorList>
            <person name="Anantharaman K."/>
            <person name="Brown C.T."/>
            <person name="Hug L.A."/>
            <person name="Sharon I."/>
            <person name="Castelle C.J."/>
            <person name="Probst A.J."/>
            <person name="Thomas B.C."/>
            <person name="Singh A."/>
            <person name="Wilkins M.J."/>
            <person name="Karaoz U."/>
            <person name="Brodie E.L."/>
            <person name="Williams K.H."/>
            <person name="Hubbard S.S."/>
            <person name="Banfield J.F."/>
        </authorList>
    </citation>
    <scope>NUCLEOTIDE SEQUENCE [LARGE SCALE GENOMIC DNA]</scope>
</reference>
<organism evidence="1 2">
    <name type="scientific">Candidatus Komeilibacteria bacterium RIFCSPLOWO2_02_FULL_48_11</name>
    <dbReference type="NCBI Taxonomy" id="1798553"/>
    <lineage>
        <taxon>Bacteria</taxon>
        <taxon>Candidatus Komeiliibacteriota</taxon>
    </lineage>
</organism>
<dbReference type="Proteomes" id="UP000178109">
    <property type="component" value="Unassembled WGS sequence"/>
</dbReference>
<proteinExistence type="predicted"/>
<evidence type="ECO:0000313" key="1">
    <source>
        <dbReference type="EMBL" id="OGY92164.1"/>
    </source>
</evidence>
<protein>
    <submittedName>
        <fullName evidence="1">Uncharacterized protein</fullName>
    </submittedName>
</protein>
<evidence type="ECO:0000313" key="2">
    <source>
        <dbReference type="Proteomes" id="UP000178109"/>
    </source>
</evidence>
<accession>A0A1G2BSK6</accession>
<dbReference type="EMBL" id="MHKO01000027">
    <property type="protein sequence ID" value="OGY92164.1"/>
    <property type="molecule type" value="Genomic_DNA"/>
</dbReference>
<name>A0A1G2BSK6_9BACT</name>
<comment type="caution">
    <text evidence="1">The sequence shown here is derived from an EMBL/GenBank/DDBJ whole genome shotgun (WGS) entry which is preliminary data.</text>
</comment>
<sequence length="105" mass="12620">MHLSPLRNVFNLDGYILDRVEESENDILLHCHLRKKSMTFDGQTSRSVNQSRLRKIAHAMLDHKKVFIVITQRRFYFSKHRRILWEPLPQVKRKQQSTSTFKKTL</sequence>